<proteinExistence type="predicted"/>
<evidence type="ECO:0000313" key="4">
    <source>
        <dbReference type="Proteomes" id="UP000532440"/>
    </source>
</evidence>
<feature type="domain" description="AMP-dependent synthetase/ligase" evidence="1">
    <location>
        <begin position="13"/>
        <end position="365"/>
    </location>
</feature>
<dbReference type="PANTHER" id="PTHR43201:SF32">
    <property type="entry name" value="2-SUCCINYLBENZOATE--COA LIGASE, CHLOROPLASTIC_PEROXISOMAL"/>
    <property type="match status" value="1"/>
</dbReference>
<organism evidence="3 4">
    <name type="scientific">Quisquiliibacterium transsilvanicum</name>
    <dbReference type="NCBI Taxonomy" id="1549638"/>
    <lineage>
        <taxon>Bacteria</taxon>
        <taxon>Pseudomonadati</taxon>
        <taxon>Pseudomonadota</taxon>
        <taxon>Betaproteobacteria</taxon>
        <taxon>Burkholderiales</taxon>
        <taxon>Burkholderiaceae</taxon>
        <taxon>Quisquiliibacterium</taxon>
    </lineage>
</organism>
<dbReference type="SUPFAM" id="SSF56801">
    <property type="entry name" value="Acetyl-CoA synthetase-like"/>
    <property type="match status" value="1"/>
</dbReference>
<dbReference type="PANTHER" id="PTHR43201">
    <property type="entry name" value="ACYL-COA SYNTHETASE"/>
    <property type="match status" value="1"/>
</dbReference>
<evidence type="ECO:0000259" key="1">
    <source>
        <dbReference type="Pfam" id="PF00501"/>
    </source>
</evidence>
<dbReference type="GO" id="GO:0031956">
    <property type="term" value="F:medium-chain fatty acid-CoA ligase activity"/>
    <property type="evidence" value="ECO:0007669"/>
    <property type="project" value="TreeGrafter"/>
</dbReference>
<dbReference type="InterPro" id="IPR042099">
    <property type="entry name" value="ANL_N_sf"/>
</dbReference>
<sequence length="506" mass="54057">MGIRDFTLWSVIERNARWSGAGTAFVFDGTAHSHAQYAARARRLAAGLARAGVARGDRVAVVAQNRPEYLDLYAAAARLGAIVVPVNWRLSAEEMAHAVTDTTPRLLLADPEYQPALATLRERCPGLAALHGYGRAEEGFEPYETLLDAGDDCDAPHAEAGDGFVIIHTAAVGGLPRGALLSHAGLLAAGMQLINRWRLGPDDVGLGMLPLFHVSGLGQFLAMLQAGGRTLVSARFDPKAAARQIAEHKVTVFSEFAPMLGAILDAAADEGADLSSLRAISGLDTPDTIARFHAACPQADFWSGYGQSEVSGMATLARFRDRPGAAGRPALLTEVAVVDELDRPLPAGHSGEIVVRGPTVFLGYWNLEADTREAFRNGWHHTGDLGRFDQDGYLWFEGRTPAKELIKPGGENVYPAEVERVLLEHPAIAEAVVFGVADAEWGEAVRAVCACRPGAAPPDERLVIEFVGTRIARFKKPKRVIFVEALPRAAGGAPDRAAIRKAHGDG</sequence>
<evidence type="ECO:0000313" key="3">
    <source>
        <dbReference type="EMBL" id="MBB5271595.1"/>
    </source>
</evidence>
<feature type="domain" description="AMP-binding enzyme C-terminal" evidence="2">
    <location>
        <begin position="417"/>
        <end position="490"/>
    </location>
</feature>
<dbReference type="Pfam" id="PF00501">
    <property type="entry name" value="AMP-binding"/>
    <property type="match status" value="1"/>
</dbReference>
<dbReference type="RefSeq" id="WP_183966104.1">
    <property type="nucleotide sequence ID" value="NZ_BAABEW010000001.1"/>
</dbReference>
<dbReference type="Gene3D" id="3.30.300.30">
    <property type="match status" value="1"/>
</dbReference>
<comment type="caution">
    <text evidence="3">The sequence shown here is derived from an EMBL/GenBank/DDBJ whole genome shotgun (WGS) entry which is preliminary data.</text>
</comment>
<reference evidence="3 4" key="1">
    <citation type="submission" date="2020-08" db="EMBL/GenBank/DDBJ databases">
        <title>Genomic Encyclopedia of Type Strains, Phase IV (KMG-IV): sequencing the most valuable type-strain genomes for metagenomic binning, comparative biology and taxonomic classification.</title>
        <authorList>
            <person name="Goeker M."/>
        </authorList>
    </citation>
    <scope>NUCLEOTIDE SEQUENCE [LARGE SCALE GENOMIC DNA]</scope>
    <source>
        <strain evidence="3 4">DSM 29781</strain>
    </source>
</reference>
<dbReference type="InterPro" id="IPR000873">
    <property type="entry name" value="AMP-dep_synth/lig_dom"/>
</dbReference>
<dbReference type="Gene3D" id="3.40.50.12780">
    <property type="entry name" value="N-terminal domain of ligase-like"/>
    <property type="match status" value="1"/>
</dbReference>
<dbReference type="EC" id="6.2.1.3" evidence="3"/>
<dbReference type="AlphaFoldDB" id="A0A7W8HGJ7"/>
<dbReference type="InterPro" id="IPR045851">
    <property type="entry name" value="AMP-bd_C_sf"/>
</dbReference>
<evidence type="ECO:0000259" key="2">
    <source>
        <dbReference type="Pfam" id="PF13193"/>
    </source>
</evidence>
<accession>A0A7W8HGJ7</accession>
<keyword evidence="4" id="KW-1185">Reference proteome</keyword>
<gene>
    <name evidence="3" type="ORF">HNQ70_001605</name>
</gene>
<dbReference type="Proteomes" id="UP000532440">
    <property type="component" value="Unassembled WGS sequence"/>
</dbReference>
<keyword evidence="3" id="KW-0436">Ligase</keyword>
<dbReference type="Pfam" id="PF13193">
    <property type="entry name" value="AMP-binding_C"/>
    <property type="match status" value="1"/>
</dbReference>
<dbReference type="EMBL" id="JACHGB010000003">
    <property type="protein sequence ID" value="MBB5271595.1"/>
    <property type="molecule type" value="Genomic_DNA"/>
</dbReference>
<dbReference type="InterPro" id="IPR025110">
    <property type="entry name" value="AMP-bd_C"/>
</dbReference>
<name>A0A7W8HGJ7_9BURK</name>
<dbReference type="GO" id="GO:0004467">
    <property type="term" value="F:long-chain fatty acid-CoA ligase activity"/>
    <property type="evidence" value="ECO:0007669"/>
    <property type="project" value="UniProtKB-EC"/>
</dbReference>
<protein>
    <submittedName>
        <fullName evidence="3">Long-chain acyl-CoA synthetase</fullName>
        <ecNumber evidence="3">6.2.1.3</ecNumber>
    </submittedName>
</protein>